<name>A0AAV0AXF2_PHAPC</name>
<protein>
    <submittedName>
        <fullName evidence="1">Expressed protein</fullName>
    </submittedName>
</protein>
<accession>A0AAV0AXF2</accession>
<evidence type="ECO:0000313" key="2">
    <source>
        <dbReference type="Proteomes" id="UP001153365"/>
    </source>
</evidence>
<dbReference type="EMBL" id="CALTRL010001766">
    <property type="protein sequence ID" value="CAH7673638.1"/>
    <property type="molecule type" value="Genomic_DNA"/>
</dbReference>
<dbReference type="Proteomes" id="UP001153365">
    <property type="component" value="Unassembled WGS sequence"/>
</dbReference>
<keyword evidence="2" id="KW-1185">Reference proteome</keyword>
<evidence type="ECO:0000313" key="1">
    <source>
        <dbReference type="EMBL" id="CAH7673638.1"/>
    </source>
</evidence>
<comment type="caution">
    <text evidence="1">The sequence shown here is derived from an EMBL/GenBank/DDBJ whole genome shotgun (WGS) entry which is preliminary data.</text>
</comment>
<reference evidence="1" key="1">
    <citation type="submission" date="2022-06" db="EMBL/GenBank/DDBJ databases">
        <authorList>
            <consortium name="SYNGENTA / RWTH Aachen University"/>
        </authorList>
    </citation>
    <scope>NUCLEOTIDE SEQUENCE</scope>
</reference>
<proteinExistence type="predicted"/>
<gene>
    <name evidence="1" type="ORF">PPACK8108_LOCUS8521</name>
</gene>
<dbReference type="AlphaFoldDB" id="A0AAV0AXF2"/>
<organism evidence="1 2">
    <name type="scientific">Phakopsora pachyrhizi</name>
    <name type="common">Asian soybean rust disease fungus</name>
    <dbReference type="NCBI Taxonomy" id="170000"/>
    <lineage>
        <taxon>Eukaryota</taxon>
        <taxon>Fungi</taxon>
        <taxon>Dikarya</taxon>
        <taxon>Basidiomycota</taxon>
        <taxon>Pucciniomycotina</taxon>
        <taxon>Pucciniomycetes</taxon>
        <taxon>Pucciniales</taxon>
        <taxon>Phakopsoraceae</taxon>
        <taxon>Phakopsora</taxon>
    </lineage>
</organism>
<sequence length="210" mass="23384">MKIPSSITLFLIDYLTPVTRLSTKKWLLIRKTIKFGLILTHPFNLQLFLPLLLHLLQLVIQIPVQFQQKAAELSSLIVRTIKNQMISNPGGPCHQNHSGNSDEQLLTLNPVVALLFVVVVMSMWASKKVGPQSLHQWNHLLCSTHYGSNFDNESEKADQDVDQIKMIGDLIKVVELSGSPSKAAPVELIPLTPKSSSDFFVSFIICNSAS</sequence>